<sequence>MAKFKNIAGFVGFILFIIGYFLYKDYQKKEPQRRIESNLNVSFQGKIDSLYIDSQNHGWLIIILSNRQILRFNGSDKYIYQKNDSIVKNKGKDSIYLYRNGEVKTYKY</sequence>
<evidence type="ECO:0000256" key="1">
    <source>
        <dbReference type="SAM" id="Phobius"/>
    </source>
</evidence>
<dbReference type="Proteomes" id="UP000199469">
    <property type="component" value="Unassembled WGS sequence"/>
</dbReference>
<dbReference type="OrthoDB" id="1264783at2"/>
<evidence type="ECO:0000313" key="3">
    <source>
        <dbReference type="Proteomes" id="UP000199469"/>
    </source>
</evidence>
<organism evidence="2 3">
    <name type="scientific">Chryseobacterium wanjuense</name>
    <dbReference type="NCBI Taxonomy" id="356305"/>
    <lineage>
        <taxon>Bacteria</taxon>
        <taxon>Pseudomonadati</taxon>
        <taxon>Bacteroidota</taxon>
        <taxon>Flavobacteriia</taxon>
        <taxon>Flavobacteriales</taxon>
        <taxon>Weeksellaceae</taxon>
        <taxon>Chryseobacterium group</taxon>
        <taxon>Chryseobacterium</taxon>
    </lineage>
</organism>
<dbReference type="RefSeq" id="WP_089796304.1">
    <property type="nucleotide sequence ID" value="NZ_FOIU01000007.1"/>
</dbReference>
<protein>
    <submittedName>
        <fullName evidence="2">Uncharacterized protein</fullName>
    </submittedName>
</protein>
<gene>
    <name evidence="2" type="ORF">SAMN05421841_4269</name>
</gene>
<accession>A0A1I0S4G5</accession>
<feature type="transmembrane region" description="Helical" evidence="1">
    <location>
        <begin position="6"/>
        <end position="23"/>
    </location>
</feature>
<reference evidence="3" key="1">
    <citation type="submission" date="2016-10" db="EMBL/GenBank/DDBJ databases">
        <authorList>
            <person name="Varghese N."/>
            <person name="Submissions S."/>
        </authorList>
    </citation>
    <scope>NUCLEOTIDE SEQUENCE [LARGE SCALE GENOMIC DNA]</scope>
    <source>
        <strain evidence="3">DSM 17724</strain>
    </source>
</reference>
<name>A0A1I0S4G5_9FLAO</name>
<keyword evidence="1" id="KW-1133">Transmembrane helix</keyword>
<proteinExistence type="predicted"/>
<keyword evidence="1" id="KW-0472">Membrane</keyword>
<dbReference type="EMBL" id="FOIU01000007">
    <property type="protein sequence ID" value="SEW49658.1"/>
    <property type="molecule type" value="Genomic_DNA"/>
</dbReference>
<dbReference type="AlphaFoldDB" id="A0A1I0S4G5"/>
<keyword evidence="3" id="KW-1185">Reference proteome</keyword>
<evidence type="ECO:0000313" key="2">
    <source>
        <dbReference type="EMBL" id="SEW49658.1"/>
    </source>
</evidence>
<keyword evidence="1" id="KW-0812">Transmembrane</keyword>